<organism evidence="1 2">
    <name type="scientific">Blautia obeum</name>
    <dbReference type="NCBI Taxonomy" id="40520"/>
    <lineage>
        <taxon>Bacteria</taxon>
        <taxon>Bacillati</taxon>
        <taxon>Bacillota</taxon>
        <taxon>Clostridia</taxon>
        <taxon>Lachnospirales</taxon>
        <taxon>Lachnospiraceae</taxon>
        <taxon>Blautia</taxon>
    </lineage>
</organism>
<keyword evidence="2" id="KW-1185">Reference proteome</keyword>
<gene>
    <name evidence="1" type="ORF">ROSSTS7063_00923</name>
</gene>
<reference evidence="1 2" key="1">
    <citation type="submission" date="2019-07" db="EMBL/GenBank/DDBJ databases">
        <authorList>
            <person name="Hibberd C M."/>
            <person name="Gehrig L. J."/>
            <person name="Chang H.-W."/>
            <person name="Venkatesh S."/>
        </authorList>
    </citation>
    <scope>NUCLEOTIDE SEQUENCE [LARGE SCALE GENOMIC DNA]</scope>
    <source>
        <strain evidence="1">Ruminococcus_obeum_SSTS_Bg7063</strain>
    </source>
</reference>
<name>A0A564SSJ4_9FIRM</name>
<dbReference type="RefSeq" id="WP_144368561.1">
    <property type="nucleotide sequence ID" value="NZ_CABHNB010000013.1"/>
</dbReference>
<accession>A0A564SSJ4</accession>
<sequence>MERAEQLFVEVVSVSLENKSVSWKEPLTLNEWQRIFYLAESHHVLPMVYEAIFRSDSVKKTTQKEIRDLLQFYKRKTMNLVMLQTIKTQEYLELVRFLQKKGIRMLTVKGIICRELYPKSDYRVSGDEDILVDKTQFEKCHKALLEFGMKPVKKGINIGTEYEVSYMKPGSPLYIEVHKSLFPPESEVYGDFNRFFMRSAENPARILVEGTEILTLDYTEHLFYLICHAYKHFLHSGFGMRQVCDIIMYSNMYGEKINWQLLLGWSREIHGEFFAAALFKIGKKYLIFDEKKACFPEEWRKIKVDESLLLRDILDAGVYGYEGRERRHSSNLTLNEVSRQWNRKRKNPVLQTIFPSLKSMKNEFAFLKKIPFLLPVAWLIRILRYKKETRKNTHGNVIDALKIGNRRIELMRKYKIIK</sequence>
<evidence type="ECO:0008006" key="3">
    <source>
        <dbReference type="Google" id="ProtNLM"/>
    </source>
</evidence>
<evidence type="ECO:0000313" key="1">
    <source>
        <dbReference type="EMBL" id="VUW98011.1"/>
    </source>
</evidence>
<dbReference type="EMBL" id="CABHNB010000013">
    <property type="protein sequence ID" value="VUW98011.1"/>
    <property type="molecule type" value="Genomic_DNA"/>
</dbReference>
<dbReference type="Proteomes" id="UP000409147">
    <property type="component" value="Unassembled WGS sequence"/>
</dbReference>
<evidence type="ECO:0000313" key="2">
    <source>
        <dbReference type="Proteomes" id="UP000409147"/>
    </source>
</evidence>
<dbReference type="InterPro" id="IPR039498">
    <property type="entry name" value="NTP_transf_5"/>
</dbReference>
<protein>
    <recommendedName>
        <fullName evidence="3">Nucleotidyltransferase family protein</fullName>
    </recommendedName>
</protein>
<proteinExistence type="predicted"/>
<dbReference type="Pfam" id="PF14907">
    <property type="entry name" value="NTP_transf_5"/>
    <property type="match status" value="1"/>
</dbReference>
<dbReference type="AlphaFoldDB" id="A0A564SSJ4"/>